<keyword evidence="2 5" id="KW-0808">Transferase</keyword>
<evidence type="ECO:0000256" key="2">
    <source>
        <dbReference type="ARBA" id="ARBA00022679"/>
    </source>
</evidence>
<keyword evidence="6" id="KW-1185">Reference proteome</keyword>
<dbReference type="InterPro" id="IPR050087">
    <property type="entry name" value="AON_synthase_class-II"/>
</dbReference>
<dbReference type="GO" id="GO:0008710">
    <property type="term" value="F:8-amino-7-oxononanoate synthase activity"/>
    <property type="evidence" value="ECO:0007669"/>
    <property type="project" value="UniProtKB-EC"/>
</dbReference>
<dbReference type="PANTHER" id="PTHR13693:SF100">
    <property type="entry name" value="8-AMINO-7-OXONONANOATE SYNTHASE"/>
    <property type="match status" value="1"/>
</dbReference>
<comment type="cofactor">
    <cofactor evidence="1">
        <name>pyridoxal 5'-phosphate</name>
        <dbReference type="ChEBI" id="CHEBI:597326"/>
    </cofactor>
</comment>
<sequence>MTALDTLQDDLDDLERRGRGRRLVPRTGIDFASNDYLGLAGSERLRQAVRNAVEREVPVGSGGSRLLRGNAPEHMLLEEEAARFFGTGCAVFLGSGYCANTLLFSTLPQRGDLIVHDDLVHASAREGIRLARAEAAGFAHNDVTAAADAISRWRRNGGRGTPWIALESLYSMDGDRAPLSQFADLAAQAGAMLVIDEAHATGVFGTDGRGLAGELDGADNVISLKTCGKALGCEGALLVGPAPMRDFIVNRGRQFIFSTAPSPLIAAVVRESLRILRDEPQRRERLHALVDHAARGLARLGADTTDTPIQRIVLGDDRRTMAAAAALQDRGFDVRGIRPPTVPAGTSRLRISLTLNVTEQDVTALTDALEDVL</sequence>
<reference evidence="5 6" key="1">
    <citation type="submission" date="2024-02" db="EMBL/GenBank/DDBJ databases">
        <title>The whole genome sequence of five bacterial samples isolated from Abu Dhabi Sabkha-shore region.</title>
        <authorList>
            <person name="Sudalaimuthuasari N."/>
            <person name="Sarfraz B."/>
            <person name="Tuyisabe J.D."/>
            <person name="Mugisha Ntwali L.D.M."/>
            <person name="Ali A.I.A.A."/>
            <person name="Almansoori S.Z.A."/>
            <person name="Alajami H.S.A."/>
            <person name="Almeqbaali A.A.S."/>
            <person name="Kundu B."/>
            <person name="Saeed E.E."/>
            <person name="Sukumarinath V."/>
            <person name="Mishra A.K."/>
            <person name="Hazzouri K.M."/>
            <person name="Almaskari R."/>
            <person name="Sharma A.K."/>
            <person name="Amiri K.M.A."/>
        </authorList>
    </citation>
    <scope>NUCLEOTIDE SEQUENCE [LARGE SCALE GENOMIC DNA]</scope>
    <source>
        <strain evidence="6">kcgeb_sd</strain>
    </source>
</reference>
<organism evidence="5 6">
    <name type="scientific">Pelagerythrobacter marensis</name>
    <dbReference type="NCBI Taxonomy" id="543877"/>
    <lineage>
        <taxon>Bacteria</taxon>
        <taxon>Pseudomonadati</taxon>
        <taxon>Pseudomonadota</taxon>
        <taxon>Alphaproteobacteria</taxon>
        <taxon>Sphingomonadales</taxon>
        <taxon>Erythrobacteraceae</taxon>
        <taxon>Pelagerythrobacter</taxon>
    </lineage>
</organism>
<gene>
    <name evidence="5" type="ORF">V5F89_04730</name>
</gene>
<evidence type="ECO:0000313" key="6">
    <source>
        <dbReference type="Proteomes" id="UP001335183"/>
    </source>
</evidence>
<keyword evidence="3" id="KW-0663">Pyridoxal phosphate</keyword>
<dbReference type="InterPro" id="IPR015421">
    <property type="entry name" value="PyrdxlP-dep_Trfase_major"/>
</dbReference>
<accession>A0ABZ2D7W9</accession>
<dbReference type="RefSeq" id="WP_338447099.1">
    <property type="nucleotide sequence ID" value="NZ_CP144918.1"/>
</dbReference>
<dbReference type="InterPro" id="IPR015422">
    <property type="entry name" value="PyrdxlP-dep_Trfase_small"/>
</dbReference>
<evidence type="ECO:0000313" key="5">
    <source>
        <dbReference type="EMBL" id="WWA48214.1"/>
    </source>
</evidence>
<dbReference type="EMBL" id="CP144918">
    <property type="protein sequence ID" value="WWA48214.1"/>
    <property type="molecule type" value="Genomic_DNA"/>
</dbReference>
<dbReference type="PANTHER" id="PTHR13693">
    <property type="entry name" value="CLASS II AMINOTRANSFERASE/8-AMINO-7-OXONONANOATE SYNTHASE"/>
    <property type="match status" value="1"/>
</dbReference>
<protein>
    <submittedName>
        <fullName evidence="5">8-amino-7-oxononanoate synthase</fullName>
        <ecNumber evidence="5">2.3.1.47</ecNumber>
    </submittedName>
</protein>
<dbReference type="Pfam" id="PF00155">
    <property type="entry name" value="Aminotran_1_2"/>
    <property type="match status" value="1"/>
</dbReference>
<dbReference type="InterPro" id="IPR004839">
    <property type="entry name" value="Aminotransferase_I/II_large"/>
</dbReference>
<keyword evidence="5" id="KW-0012">Acyltransferase</keyword>
<evidence type="ECO:0000256" key="1">
    <source>
        <dbReference type="ARBA" id="ARBA00001933"/>
    </source>
</evidence>
<name>A0ABZ2D7W9_9SPHN</name>
<dbReference type="Gene3D" id="3.90.1150.10">
    <property type="entry name" value="Aspartate Aminotransferase, domain 1"/>
    <property type="match status" value="1"/>
</dbReference>
<evidence type="ECO:0000259" key="4">
    <source>
        <dbReference type="Pfam" id="PF00155"/>
    </source>
</evidence>
<proteinExistence type="predicted"/>
<dbReference type="InterPro" id="IPR015424">
    <property type="entry name" value="PyrdxlP-dep_Trfase"/>
</dbReference>
<dbReference type="EC" id="2.3.1.47" evidence="5"/>
<dbReference type="Gene3D" id="3.40.640.10">
    <property type="entry name" value="Type I PLP-dependent aspartate aminotransferase-like (Major domain)"/>
    <property type="match status" value="1"/>
</dbReference>
<dbReference type="SUPFAM" id="SSF53383">
    <property type="entry name" value="PLP-dependent transferases"/>
    <property type="match status" value="1"/>
</dbReference>
<dbReference type="Proteomes" id="UP001335183">
    <property type="component" value="Chromosome"/>
</dbReference>
<evidence type="ECO:0000256" key="3">
    <source>
        <dbReference type="ARBA" id="ARBA00022898"/>
    </source>
</evidence>
<feature type="domain" description="Aminotransferase class I/classII large" evidence="4">
    <location>
        <begin position="28"/>
        <end position="369"/>
    </location>
</feature>